<name>A0A6M4ITE4_9BACT</name>
<feature type="signal peptide" evidence="2">
    <location>
        <begin position="1"/>
        <end position="24"/>
    </location>
</feature>
<keyword evidence="2" id="KW-0732">Signal</keyword>
<reference evidence="3 4" key="1">
    <citation type="submission" date="2020-05" db="EMBL/GenBank/DDBJ databases">
        <title>Complete genome sequence of Gemmatimonas greenlandica TET16.</title>
        <authorList>
            <person name="Zeng Y."/>
        </authorList>
    </citation>
    <scope>NUCLEOTIDE SEQUENCE [LARGE SCALE GENOMIC DNA]</scope>
    <source>
        <strain evidence="3 4">TET16</strain>
    </source>
</reference>
<feature type="compositionally biased region" description="Low complexity" evidence="1">
    <location>
        <begin position="135"/>
        <end position="150"/>
    </location>
</feature>
<evidence type="ECO:0000313" key="3">
    <source>
        <dbReference type="EMBL" id="QJR36797.1"/>
    </source>
</evidence>
<dbReference type="EMBL" id="CP053085">
    <property type="protein sequence ID" value="QJR36797.1"/>
    <property type="molecule type" value="Genomic_DNA"/>
</dbReference>
<organism evidence="3 4">
    <name type="scientific">Gemmatimonas groenlandica</name>
    <dbReference type="NCBI Taxonomy" id="2732249"/>
    <lineage>
        <taxon>Bacteria</taxon>
        <taxon>Pseudomonadati</taxon>
        <taxon>Gemmatimonadota</taxon>
        <taxon>Gemmatimonadia</taxon>
        <taxon>Gemmatimonadales</taxon>
        <taxon>Gemmatimonadaceae</taxon>
        <taxon>Gemmatimonas</taxon>
    </lineage>
</organism>
<dbReference type="AlphaFoldDB" id="A0A6M4ITE4"/>
<keyword evidence="4" id="KW-1185">Reference proteome</keyword>
<dbReference type="Proteomes" id="UP000500938">
    <property type="component" value="Chromosome"/>
</dbReference>
<evidence type="ECO:0000256" key="1">
    <source>
        <dbReference type="SAM" id="MobiDB-lite"/>
    </source>
</evidence>
<proteinExistence type="predicted"/>
<feature type="region of interest" description="Disordered" evidence="1">
    <location>
        <begin position="135"/>
        <end position="154"/>
    </location>
</feature>
<dbReference type="KEGG" id="ggr:HKW67_15365"/>
<gene>
    <name evidence="3" type="ORF">HKW67_15365</name>
</gene>
<feature type="chain" id="PRO_5026959867" description="Bacterial surface antigen (D15) domain-containing protein" evidence="2">
    <location>
        <begin position="25"/>
        <end position="738"/>
    </location>
</feature>
<evidence type="ECO:0008006" key="5">
    <source>
        <dbReference type="Google" id="ProtNLM"/>
    </source>
</evidence>
<accession>A0A6M4ITE4</accession>
<evidence type="ECO:0000313" key="4">
    <source>
        <dbReference type="Proteomes" id="UP000500938"/>
    </source>
</evidence>
<dbReference type="RefSeq" id="WP_171226229.1">
    <property type="nucleotide sequence ID" value="NZ_CP053085.1"/>
</dbReference>
<evidence type="ECO:0000256" key="2">
    <source>
        <dbReference type="SAM" id="SignalP"/>
    </source>
</evidence>
<protein>
    <recommendedName>
        <fullName evidence="5">Bacterial surface antigen (D15) domain-containing protein</fullName>
    </recommendedName>
</protein>
<sequence>MRIPSFLVASAALLILGAPDPVAAQTDTTKATAPRALRDLLADASKRNVLPTSLISFRANVETEISVLLRREEGTEAVAAVEQVASTLKWNRTGFYDQRIVGYRAQQTGPNISMLSVFQTGWLNPVLYGNRLRVRSGSSRRTPPGRPSTRNDVADTLPAIHPLAVDRDQYYRYSGGDTIVTVRAGDRVIPIAHVRVQPRTDLKGSAVLFDGEMDLDASRGTLVRLRGYFVRTNAPRRGLVASLGDAVAFVEYENGERNGEYWLPAKQRIELQATFPGLGDGRAVIRIVSRFSQLDVNDTVLDARTLAAADSLRALSRRRLSFASPDSLGRFGTWQANVGDLSLGMHADDFNDIGPDRWRSTGAPRIDYTVPRASDAFHFNRVEGVYTGTGLKWSMRDLAPGVVVRANAGWAWSEGTARGRLSVERKRGNTALELRGGRSLDNTNDFRVPLDSGNTLGALFASQDPYDYVDRRSATVAAVRTTGARRLLTRVEFGVADDRYRPASYVRSPLGGDAYRENRRIDEGSYLRSAALIEWHPDFSAEFAKPGVGARLSYERGDGTLQWQRAEVRATARKPFGPFVALARGDVGAVFGSRIPPQQLFELGKFQNLPGYEDKEFAGSRAAVLRASLQYTSPYLRQPIRAGRFFLPAFAPGLSVGVQSGWADAVTDAARTSIDRLGAPIDSTLLAQWAPVARPTDGIRASVTAGLRFFSGGVFVGATRKVDQASPWKALITFGQQW</sequence>